<dbReference type="AlphaFoldDB" id="A0A1M7UFL4"/>
<sequence length="29" mass="3089">MPGFIPGIHAFLDALIKDVDGRGQPGHDD</sequence>
<protein>
    <submittedName>
        <fullName evidence="1">Uncharacterized protein</fullName>
    </submittedName>
</protein>
<gene>
    <name evidence="1" type="ORF">SAMN05444170_4902</name>
</gene>
<accession>A0A1M7UFL4</accession>
<dbReference type="Proteomes" id="UP000184096">
    <property type="component" value="Chromosome I"/>
</dbReference>
<dbReference type="EMBL" id="LT670849">
    <property type="protein sequence ID" value="SHN81778.1"/>
    <property type="molecule type" value="Genomic_DNA"/>
</dbReference>
<evidence type="ECO:0000313" key="1">
    <source>
        <dbReference type="EMBL" id="SHN81778.1"/>
    </source>
</evidence>
<organism evidence="1 2">
    <name type="scientific">Bradyrhizobium erythrophlei</name>
    <dbReference type="NCBI Taxonomy" id="1437360"/>
    <lineage>
        <taxon>Bacteria</taxon>
        <taxon>Pseudomonadati</taxon>
        <taxon>Pseudomonadota</taxon>
        <taxon>Alphaproteobacteria</taxon>
        <taxon>Hyphomicrobiales</taxon>
        <taxon>Nitrobacteraceae</taxon>
        <taxon>Bradyrhizobium</taxon>
    </lineage>
</organism>
<proteinExistence type="predicted"/>
<reference evidence="2" key="1">
    <citation type="submission" date="2016-11" db="EMBL/GenBank/DDBJ databases">
        <authorList>
            <person name="Varghese N."/>
            <person name="Submissions S."/>
        </authorList>
    </citation>
    <scope>NUCLEOTIDE SEQUENCE [LARGE SCALE GENOMIC DNA]</scope>
    <source>
        <strain evidence="2">GAS401</strain>
    </source>
</reference>
<evidence type="ECO:0000313" key="2">
    <source>
        <dbReference type="Proteomes" id="UP000184096"/>
    </source>
</evidence>
<name>A0A1M7UFL4_9BRAD</name>
<keyword evidence="2" id="KW-1185">Reference proteome</keyword>